<name>A0A485KJC9_9STRA</name>
<dbReference type="Gene3D" id="3.30.420.10">
    <property type="entry name" value="Ribonuclease H-like superfamily/Ribonuclease H"/>
    <property type="match status" value="1"/>
</dbReference>
<evidence type="ECO:0000313" key="4">
    <source>
        <dbReference type="Proteomes" id="UP000332933"/>
    </source>
</evidence>
<gene>
    <name evidence="3" type="primary">Aste57867_8064</name>
    <name evidence="2" type="ORF">As57867_008034</name>
    <name evidence="3" type="ORF">ASTE57867_8064</name>
</gene>
<proteinExistence type="predicted"/>
<evidence type="ECO:0000313" key="3">
    <source>
        <dbReference type="EMBL" id="VFT84955.1"/>
    </source>
</evidence>
<dbReference type="InterPro" id="IPR036397">
    <property type="entry name" value="RNaseH_sf"/>
</dbReference>
<dbReference type="GO" id="GO:0005634">
    <property type="term" value="C:nucleus"/>
    <property type="evidence" value="ECO:0007669"/>
    <property type="project" value="TreeGrafter"/>
</dbReference>
<dbReference type="PANTHER" id="PTHR19303:SF57">
    <property type="entry name" value="HTH CENPB-TYPE DOMAIN-CONTAINING PROTEIN"/>
    <property type="match status" value="1"/>
</dbReference>
<reference evidence="2" key="2">
    <citation type="submission" date="2019-06" db="EMBL/GenBank/DDBJ databases">
        <title>Genomics analysis of Aphanomyces spp. identifies a new class of oomycete effector associated with host adaptation.</title>
        <authorList>
            <person name="Gaulin E."/>
        </authorList>
    </citation>
    <scope>NUCLEOTIDE SEQUENCE</scope>
    <source>
        <strain evidence="2">CBS 578.67</strain>
    </source>
</reference>
<dbReference type="PANTHER" id="PTHR19303">
    <property type="entry name" value="TRANSPOSON"/>
    <property type="match status" value="1"/>
</dbReference>
<dbReference type="Pfam" id="PF03184">
    <property type="entry name" value="DDE_1"/>
    <property type="match status" value="1"/>
</dbReference>
<sequence length="417" mass="47699">MPEGNKPRRPKAQRRKAQLKQYRRETLLPKRKQQQYCIATIQKLLQKHSNLGPCSSDRQFARQEHISIGTLRGWLKRKDEYMECKQRNSKTTLNGHGQVESVSFGADLVKFMDGVRDIEKFLTTAHIVTWLKTHQQSWLDAYLISKPCQAQAYKSLLGWCQAFAHRHGFSQRVPCASKKTQAKLVETREEYAKAFWKKYAAYEPSNIINIDEIGVHYDMPPPRRTWVRVGDSAKVDKQQKHSDRVTAVLAVRADGRKLPPLVIVHGKPSGPVEQTELPTYPRGAVYAVQENAWMDEMVWDIYLRELLTYEIEAPTIVVVDNLSAHVTPAACKFVQKDLFSQVEELPANATSMCQPLDVGVMGPFKAKCRTEWLHETMVTTAAEKRLAMVQRILKVWDGIPSIMIKRSFDKAIPQGES</sequence>
<organism evidence="3 4">
    <name type="scientific">Aphanomyces stellatus</name>
    <dbReference type="NCBI Taxonomy" id="120398"/>
    <lineage>
        <taxon>Eukaryota</taxon>
        <taxon>Sar</taxon>
        <taxon>Stramenopiles</taxon>
        <taxon>Oomycota</taxon>
        <taxon>Saprolegniomycetes</taxon>
        <taxon>Saprolegniales</taxon>
        <taxon>Verrucalvaceae</taxon>
        <taxon>Aphanomyces</taxon>
    </lineage>
</organism>
<feature type="domain" description="DDE-1" evidence="1">
    <location>
        <begin position="243"/>
        <end position="408"/>
    </location>
</feature>
<dbReference type="EMBL" id="CAADRA010005098">
    <property type="protein sequence ID" value="VFT84955.1"/>
    <property type="molecule type" value="Genomic_DNA"/>
</dbReference>
<dbReference type="AlphaFoldDB" id="A0A485KJC9"/>
<dbReference type="GO" id="GO:0003677">
    <property type="term" value="F:DNA binding"/>
    <property type="evidence" value="ECO:0007669"/>
    <property type="project" value="TreeGrafter"/>
</dbReference>
<reference evidence="3 4" key="1">
    <citation type="submission" date="2019-03" db="EMBL/GenBank/DDBJ databases">
        <authorList>
            <person name="Gaulin E."/>
            <person name="Dumas B."/>
        </authorList>
    </citation>
    <scope>NUCLEOTIDE SEQUENCE [LARGE SCALE GENOMIC DNA]</scope>
    <source>
        <strain evidence="3">CBS 568.67</strain>
    </source>
</reference>
<keyword evidence="4" id="KW-1185">Reference proteome</keyword>
<dbReference type="EMBL" id="VJMH01005077">
    <property type="protein sequence ID" value="KAF0701450.1"/>
    <property type="molecule type" value="Genomic_DNA"/>
</dbReference>
<dbReference type="Proteomes" id="UP000332933">
    <property type="component" value="Unassembled WGS sequence"/>
</dbReference>
<dbReference type="OrthoDB" id="129077at2759"/>
<protein>
    <submittedName>
        <fullName evidence="3">Aste57867_8064 protein</fullName>
    </submittedName>
</protein>
<dbReference type="InterPro" id="IPR004875">
    <property type="entry name" value="DDE_SF_endonuclease_dom"/>
</dbReference>
<evidence type="ECO:0000259" key="1">
    <source>
        <dbReference type="Pfam" id="PF03184"/>
    </source>
</evidence>
<evidence type="ECO:0000313" key="2">
    <source>
        <dbReference type="EMBL" id="KAF0701450.1"/>
    </source>
</evidence>
<accession>A0A485KJC9</accession>
<dbReference type="InterPro" id="IPR050863">
    <property type="entry name" value="CenT-Element_Derived"/>
</dbReference>